<dbReference type="SMART" id="SM00382">
    <property type="entry name" value="AAA"/>
    <property type="match status" value="1"/>
</dbReference>
<reference evidence="7 8" key="1">
    <citation type="submission" date="2023-03" db="EMBL/GenBank/DDBJ databases">
        <title>Draft genome sequence of Streptomyces sp. RB6PN23 isolated from peat swamp forest in Thailand.</title>
        <authorList>
            <person name="Klaysubun C."/>
            <person name="Duangmal K."/>
        </authorList>
    </citation>
    <scope>NUCLEOTIDE SEQUENCE [LARGE SCALE GENOMIC DNA]</scope>
    <source>
        <strain evidence="7 8">RB6PN23</strain>
    </source>
</reference>
<keyword evidence="3" id="KW-0547">Nucleotide-binding</keyword>
<protein>
    <submittedName>
        <fullName evidence="7">ABC transporter ATP-binding protein</fullName>
    </submittedName>
</protein>
<evidence type="ECO:0000313" key="7">
    <source>
        <dbReference type="EMBL" id="MDF3291775.1"/>
    </source>
</evidence>
<dbReference type="SUPFAM" id="SSF52540">
    <property type="entry name" value="P-loop containing nucleoside triphosphate hydrolases"/>
    <property type="match status" value="1"/>
</dbReference>
<dbReference type="InterPro" id="IPR050763">
    <property type="entry name" value="ABC_transporter_ATP-binding"/>
</dbReference>
<accession>A0ABT5ZQ96</accession>
<dbReference type="Proteomes" id="UP001216579">
    <property type="component" value="Unassembled WGS sequence"/>
</dbReference>
<dbReference type="PROSITE" id="PS50893">
    <property type="entry name" value="ABC_TRANSPORTER_2"/>
    <property type="match status" value="1"/>
</dbReference>
<gene>
    <name evidence="7" type="ORF">P3G67_21600</name>
</gene>
<dbReference type="PANTHER" id="PTHR42711:SF16">
    <property type="entry name" value="ABC TRANSPORTER ATP-BINDING PROTEIN"/>
    <property type="match status" value="1"/>
</dbReference>
<dbReference type="Pfam" id="PF00005">
    <property type="entry name" value="ABC_tran"/>
    <property type="match status" value="1"/>
</dbReference>
<name>A0ABT5ZQ96_9ACTN</name>
<evidence type="ECO:0000259" key="6">
    <source>
        <dbReference type="PROSITE" id="PS50893"/>
    </source>
</evidence>
<dbReference type="InterPro" id="IPR003593">
    <property type="entry name" value="AAA+_ATPase"/>
</dbReference>
<dbReference type="GO" id="GO:0005524">
    <property type="term" value="F:ATP binding"/>
    <property type="evidence" value="ECO:0007669"/>
    <property type="project" value="UniProtKB-KW"/>
</dbReference>
<keyword evidence="8" id="KW-1185">Reference proteome</keyword>
<sequence length="300" mass="32603">MAVIEVMDLTKTYGGHTALDGVSFTVEDGEIFGLLGPNGAGKTTTVECVEGLRRADSGSVRVLGLDPTRQGRELRRQIGVQLQEAHLPDTLRVHEALDLYAAFYPCPRNPGELLAQWGLEEQRDARFGRLSGGQKQRLFMALALVGDPRVVFLDELTTGLDPQTRRVTWELVRRLRDGGVTVVLVSHFMDEVAALCDRAAILDKGRIVSEGTPDELVYGGGGRTALSFRPTQEVDLAALSALPSVTRVEQCLETVTVSGSGSVIDEVTALLARNRILVANLRIHERTLDDAYAALTGRLT</sequence>
<evidence type="ECO:0000313" key="8">
    <source>
        <dbReference type="Proteomes" id="UP001216579"/>
    </source>
</evidence>
<evidence type="ECO:0000256" key="2">
    <source>
        <dbReference type="ARBA" id="ARBA00022448"/>
    </source>
</evidence>
<keyword evidence="2" id="KW-0813">Transport</keyword>
<dbReference type="EMBL" id="JARJBC010000014">
    <property type="protein sequence ID" value="MDF3291775.1"/>
    <property type="molecule type" value="Genomic_DNA"/>
</dbReference>
<evidence type="ECO:0000256" key="4">
    <source>
        <dbReference type="ARBA" id="ARBA00022840"/>
    </source>
</evidence>
<evidence type="ECO:0000256" key="5">
    <source>
        <dbReference type="ARBA" id="ARBA00023251"/>
    </source>
</evidence>
<dbReference type="InterPro" id="IPR017871">
    <property type="entry name" value="ABC_transporter-like_CS"/>
</dbReference>
<comment type="caution">
    <text evidence="7">The sequence shown here is derived from an EMBL/GenBank/DDBJ whole genome shotgun (WGS) entry which is preliminary data.</text>
</comment>
<dbReference type="InterPro" id="IPR027417">
    <property type="entry name" value="P-loop_NTPase"/>
</dbReference>
<dbReference type="CDD" id="cd03230">
    <property type="entry name" value="ABC_DR_subfamily_A"/>
    <property type="match status" value="1"/>
</dbReference>
<dbReference type="PANTHER" id="PTHR42711">
    <property type="entry name" value="ABC TRANSPORTER ATP-BINDING PROTEIN"/>
    <property type="match status" value="1"/>
</dbReference>
<evidence type="ECO:0000256" key="3">
    <source>
        <dbReference type="ARBA" id="ARBA00022741"/>
    </source>
</evidence>
<comment type="subcellular location">
    <subcellularLocation>
        <location evidence="1">Cell membrane</location>
        <topology evidence="1">Peripheral membrane protein</topology>
    </subcellularLocation>
</comment>
<evidence type="ECO:0000256" key="1">
    <source>
        <dbReference type="ARBA" id="ARBA00004202"/>
    </source>
</evidence>
<dbReference type="Gene3D" id="3.40.50.300">
    <property type="entry name" value="P-loop containing nucleotide triphosphate hydrolases"/>
    <property type="match status" value="1"/>
</dbReference>
<feature type="domain" description="ABC transporter" evidence="6">
    <location>
        <begin position="4"/>
        <end position="229"/>
    </location>
</feature>
<dbReference type="RefSeq" id="WP_276094935.1">
    <property type="nucleotide sequence ID" value="NZ_JARJBC010000014.1"/>
</dbReference>
<keyword evidence="4 7" id="KW-0067">ATP-binding</keyword>
<dbReference type="InterPro" id="IPR003439">
    <property type="entry name" value="ABC_transporter-like_ATP-bd"/>
</dbReference>
<keyword evidence="5" id="KW-0046">Antibiotic resistance</keyword>
<organism evidence="7 8">
    <name type="scientific">Streptomyces silvisoli</name>
    <dbReference type="NCBI Taxonomy" id="3034235"/>
    <lineage>
        <taxon>Bacteria</taxon>
        <taxon>Bacillati</taxon>
        <taxon>Actinomycetota</taxon>
        <taxon>Actinomycetes</taxon>
        <taxon>Kitasatosporales</taxon>
        <taxon>Streptomycetaceae</taxon>
        <taxon>Streptomyces</taxon>
    </lineage>
</organism>
<proteinExistence type="predicted"/>
<dbReference type="PROSITE" id="PS00211">
    <property type="entry name" value="ABC_TRANSPORTER_1"/>
    <property type="match status" value="1"/>
</dbReference>